<evidence type="ECO:0000256" key="7">
    <source>
        <dbReference type="SAM" id="Coils"/>
    </source>
</evidence>
<dbReference type="GO" id="GO:0008855">
    <property type="term" value="F:exodeoxyribonuclease VII activity"/>
    <property type="evidence" value="ECO:0007669"/>
    <property type="project" value="UniProtKB-UniRule"/>
</dbReference>
<dbReference type="InterPro" id="IPR020579">
    <property type="entry name" value="Exonuc_VII_lsu_C"/>
</dbReference>
<dbReference type="InterPro" id="IPR025824">
    <property type="entry name" value="OB-fold_nuc-bd_dom"/>
</dbReference>
<dbReference type="EC" id="3.1.11.6" evidence="5"/>
<keyword evidence="2 5" id="KW-0540">Nuclease</keyword>
<feature type="domain" description="OB-fold nucleic acid binding" evidence="9">
    <location>
        <begin position="7"/>
        <end position="102"/>
    </location>
</feature>
<keyword evidence="11" id="KW-1185">Reference proteome</keyword>
<keyword evidence="1 5" id="KW-0963">Cytoplasm</keyword>
<evidence type="ECO:0000256" key="5">
    <source>
        <dbReference type="HAMAP-Rule" id="MF_00378"/>
    </source>
</evidence>
<dbReference type="CDD" id="cd04489">
    <property type="entry name" value="ExoVII_LU_OBF"/>
    <property type="match status" value="1"/>
</dbReference>
<dbReference type="Pfam" id="PF02601">
    <property type="entry name" value="Exonuc_VII_L"/>
    <property type="match status" value="1"/>
</dbReference>
<evidence type="ECO:0000256" key="3">
    <source>
        <dbReference type="ARBA" id="ARBA00022801"/>
    </source>
</evidence>
<comment type="subcellular location">
    <subcellularLocation>
        <location evidence="5 6">Cytoplasm</location>
    </subcellularLocation>
</comment>
<comment type="similarity">
    <text evidence="5 6">Belongs to the XseA family.</text>
</comment>
<accession>A0A1I2VIM4</accession>
<feature type="coiled-coil region" evidence="7">
    <location>
        <begin position="266"/>
        <end position="331"/>
    </location>
</feature>
<name>A0A1I2VIM4_9BACL</name>
<dbReference type="AlphaFoldDB" id="A0A1I2VIM4"/>
<evidence type="ECO:0000256" key="4">
    <source>
        <dbReference type="ARBA" id="ARBA00022839"/>
    </source>
</evidence>
<comment type="function">
    <text evidence="5">Bidirectionally degrades single-stranded DNA into large acid-insoluble oligonucleotides, which are then degraded further into small acid-soluble oligonucleotides.</text>
</comment>
<proteinExistence type="inferred from homology"/>
<keyword evidence="7" id="KW-0175">Coiled coil</keyword>
<dbReference type="InterPro" id="IPR003753">
    <property type="entry name" value="Exonuc_VII_L"/>
</dbReference>
<evidence type="ECO:0000259" key="8">
    <source>
        <dbReference type="Pfam" id="PF02601"/>
    </source>
</evidence>
<dbReference type="GO" id="GO:0003676">
    <property type="term" value="F:nucleic acid binding"/>
    <property type="evidence" value="ECO:0007669"/>
    <property type="project" value="InterPro"/>
</dbReference>
<organism evidence="10 11">
    <name type="scientific">Sporolactobacillus nakayamae</name>
    <dbReference type="NCBI Taxonomy" id="269670"/>
    <lineage>
        <taxon>Bacteria</taxon>
        <taxon>Bacillati</taxon>
        <taxon>Bacillota</taxon>
        <taxon>Bacilli</taxon>
        <taxon>Bacillales</taxon>
        <taxon>Sporolactobacillaceae</taxon>
        <taxon>Sporolactobacillus</taxon>
    </lineage>
</organism>
<dbReference type="HAMAP" id="MF_00378">
    <property type="entry name" value="Exonuc_7_L"/>
    <property type="match status" value="1"/>
</dbReference>
<dbReference type="PANTHER" id="PTHR30008:SF0">
    <property type="entry name" value="EXODEOXYRIBONUCLEASE 7 LARGE SUBUNIT"/>
    <property type="match status" value="1"/>
</dbReference>
<protein>
    <recommendedName>
        <fullName evidence="5">Exodeoxyribonuclease 7 large subunit</fullName>
        <ecNumber evidence="5">3.1.11.6</ecNumber>
    </recommendedName>
    <alternativeName>
        <fullName evidence="5">Exodeoxyribonuclease VII large subunit</fullName>
        <shortName evidence="5">Exonuclease VII large subunit</shortName>
    </alternativeName>
</protein>
<evidence type="ECO:0000259" key="9">
    <source>
        <dbReference type="Pfam" id="PF13742"/>
    </source>
</evidence>
<dbReference type="STRING" id="269670.SAMN02982927_03113"/>
<feature type="domain" description="Exonuclease VII large subunit C-terminal" evidence="8">
    <location>
        <begin position="125"/>
        <end position="440"/>
    </location>
</feature>
<dbReference type="GO" id="GO:0006308">
    <property type="term" value="P:DNA catabolic process"/>
    <property type="evidence" value="ECO:0007669"/>
    <property type="project" value="UniProtKB-UniRule"/>
</dbReference>
<comment type="subunit">
    <text evidence="5">Heterooligomer composed of large and small subunits.</text>
</comment>
<keyword evidence="3 5" id="KW-0378">Hydrolase</keyword>
<dbReference type="OrthoDB" id="9802795at2"/>
<evidence type="ECO:0000313" key="10">
    <source>
        <dbReference type="EMBL" id="SFG88990.1"/>
    </source>
</evidence>
<dbReference type="EMBL" id="FOOY01000027">
    <property type="protein sequence ID" value="SFG88990.1"/>
    <property type="molecule type" value="Genomic_DNA"/>
</dbReference>
<dbReference type="RefSeq" id="WP_093674491.1">
    <property type="nucleotide sequence ID" value="NZ_FOOY01000027.1"/>
</dbReference>
<dbReference type="Pfam" id="PF13742">
    <property type="entry name" value="tRNA_anti_2"/>
    <property type="match status" value="1"/>
</dbReference>
<sequence length="455" mass="52008">MENDRYISVTKLTRYIKQLMETDANLQSVWLRGEISNFKRHSRGHLYLTIKDKNSRIRAVMFAGNARQLAFEPKDGMKVLVQGSVALYEPYGEYQIYIRDMEQDGLGRLYQAYEALKKKLEEKGMFESSYKKPIPRVPYEIGIVTSTTGAAIRDLFTTIKRRFPVARITVFPVLVQGTGAAPSIAEAIEQANSYPHIDVLIVGRGGGSIEDLWAFNEEIVANAIFRSQIPVISAVGHETDFTIADFVADKRAPTPTAAGEFAVPDRVDLQRRIDQSSARLAQAMNSRIREEKNHLHQLQQSYAFRYPGQLILQKEQECDRLVERLNSALQAQLLRKRERLIMIERLLGQSKPMQLLNRTKRLLNDREQQLIRSFSVYRKEREAHFERLIAQLNSLSPLKIMGRGYGLAFDVDDQLIKSVHDIAPGDMFNLKMHDGKLDCQVWGIEEANEHVGIDE</sequence>
<dbReference type="NCBIfam" id="TIGR00237">
    <property type="entry name" value="xseA"/>
    <property type="match status" value="1"/>
</dbReference>
<dbReference type="GO" id="GO:0005737">
    <property type="term" value="C:cytoplasm"/>
    <property type="evidence" value="ECO:0007669"/>
    <property type="project" value="UniProtKB-SubCell"/>
</dbReference>
<dbReference type="GO" id="GO:0009318">
    <property type="term" value="C:exodeoxyribonuclease VII complex"/>
    <property type="evidence" value="ECO:0007669"/>
    <property type="project" value="UniProtKB-UniRule"/>
</dbReference>
<evidence type="ECO:0000256" key="2">
    <source>
        <dbReference type="ARBA" id="ARBA00022722"/>
    </source>
</evidence>
<comment type="catalytic activity">
    <reaction evidence="5 6">
        <text>Exonucleolytic cleavage in either 5'- to 3'- or 3'- to 5'-direction to yield nucleoside 5'-phosphates.</text>
        <dbReference type="EC" id="3.1.11.6"/>
    </reaction>
</comment>
<evidence type="ECO:0000256" key="6">
    <source>
        <dbReference type="RuleBase" id="RU004355"/>
    </source>
</evidence>
<evidence type="ECO:0000256" key="1">
    <source>
        <dbReference type="ARBA" id="ARBA00022490"/>
    </source>
</evidence>
<reference evidence="11" key="1">
    <citation type="submission" date="2016-10" db="EMBL/GenBank/DDBJ databases">
        <authorList>
            <person name="Varghese N."/>
            <person name="Submissions S."/>
        </authorList>
    </citation>
    <scope>NUCLEOTIDE SEQUENCE [LARGE SCALE GENOMIC DNA]</scope>
    <source>
        <strain evidence="11">ATCC 700379</strain>
    </source>
</reference>
<gene>
    <name evidence="5" type="primary">xseA</name>
    <name evidence="10" type="ORF">SAMN02982927_03113</name>
</gene>
<evidence type="ECO:0000313" key="11">
    <source>
        <dbReference type="Proteomes" id="UP000198752"/>
    </source>
</evidence>
<dbReference type="PANTHER" id="PTHR30008">
    <property type="entry name" value="EXODEOXYRIBONUCLEASE 7 LARGE SUBUNIT"/>
    <property type="match status" value="1"/>
</dbReference>
<keyword evidence="4 5" id="KW-0269">Exonuclease</keyword>
<dbReference type="Proteomes" id="UP000198752">
    <property type="component" value="Unassembled WGS sequence"/>
</dbReference>